<dbReference type="Proteomes" id="UP000887581">
    <property type="component" value="Unplaced"/>
</dbReference>
<name>A0A915PQY9_9BILA</name>
<organism evidence="2 3">
    <name type="scientific">Setaria digitata</name>
    <dbReference type="NCBI Taxonomy" id="48799"/>
    <lineage>
        <taxon>Eukaryota</taxon>
        <taxon>Metazoa</taxon>
        <taxon>Ecdysozoa</taxon>
        <taxon>Nematoda</taxon>
        <taxon>Chromadorea</taxon>
        <taxon>Rhabditida</taxon>
        <taxon>Spirurina</taxon>
        <taxon>Spiruromorpha</taxon>
        <taxon>Filarioidea</taxon>
        <taxon>Setariidae</taxon>
        <taxon>Setaria</taxon>
    </lineage>
</organism>
<evidence type="ECO:0000313" key="3">
    <source>
        <dbReference type="WBParaSite" id="sdigi.contig2.g304.t1"/>
    </source>
</evidence>
<keyword evidence="2" id="KW-1185">Reference proteome</keyword>
<keyword evidence="1" id="KW-0472">Membrane</keyword>
<feature type="transmembrane region" description="Helical" evidence="1">
    <location>
        <begin position="26"/>
        <end position="49"/>
    </location>
</feature>
<evidence type="ECO:0000256" key="1">
    <source>
        <dbReference type="SAM" id="Phobius"/>
    </source>
</evidence>
<proteinExistence type="predicted"/>
<keyword evidence="1" id="KW-0812">Transmembrane</keyword>
<evidence type="ECO:0000313" key="2">
    <source>
        <dbReference type="Proteomes" id="UP000887581"/>
    </source>
</evidence>
<sequence length="196" mass="22987">MTGTHLHRTRQTRLLRYMSRRKPCRYLLLAQFGILVLFTGLFVPAMLVLDRLRKQLAAVKAEHRIYQSYVGSITLSDCHYMYPQKYEVPCHEKPAKCNFTFQMRQCPGVNGIYLPRNLSITSLSTVKIRFNLVCIAPQQNSRHRDSQLQFSKTTTFRGSDNICYRQVETVREGWPEHYRICDSEVPSENRNCNTYI</sequence>
<keyword evidence="1" id="KW-1133">Transmembrane helix</keyword>
<accession>A0A915PQY9</accession>
<dbReference type="AlphaFoldDB" id="A0A915PQY9"/>
<protein>
    <submittedName>
        <fullName evidence="3">Uncharacterized protein</fullName>
    </submittedName>
</protein>
<dbReference type="WBParaSite" id="sdigi.contig2.g304.t1">
    <property type="protein sequence ID" value="sdigi.contig2.g304.t1"/>
    <property type="gene ID" value="sdigi.contig2.g304"/>
</dbReference>
<reference evidence="3" key="1">
    <citation type="submission" date="2022-11" db="UniProtKB">
        <authorList>
            <consortium name="WormBaseParasite"/>
        </authorList>
    </citation>
    <scope>IDENTIFICATION</scope>
</reference>